<dbReference type="CDD" id="cd04301">
    <property type="entry name" value="NAT_SF"/>
    <property type="match status" value="1"/>
</dbReference>
<comment type="caution">
    <text evidence="2">The sequence shown here is derived from an EMBL/GenBank/DDBJ whole genome shotgun (WGS) entry which is preliminary data.</text>
</comment>
<reference evidence="2" key="2">
    <citation type="submission" date="2014-03" db="EMBL/GenBank/DDBJ databases">
        <title>Candidatus Competibacter-lineage genomes retrieved from metagenomes reveal functional metabolic diversity.</title>
        <authorList>
            <person name="McIlroy S.J."/>
            <person name="Albertsen M."/>
            <person name="Andresen E.K."/>
            <person name="Saunders A.M."/>
            <person name="Kristiansen R."/>
            <person name="Stokholm-Bjerregaard M."/>
            <person name="Nielsen K.L."/>
            <person name="Nielsen P.H."/>
        </authorList>
    </citation>
    <scope>NUCLEOTIDE SEQUENCE</scope>
    <source>
        <strain evidence="2">Run_A_D11</strain>
    </source>
</reference>
<dbReference type="EMBL" id="CBTJ020000033">
    <property type="protein sequence ID" value="CDI02296.1"/>
    <property type="molecule type" value="Genomic_DNA"/>
</dbReference>
<sequence length="155" mass="17206">MSMAIVSASTPLHIEEIRCLFAEYAASLNFNLCFQNFSEELAGLPGDYAPPRGCLLLATHDSSPAGCIALRPLAKNNGELKRLYVRPAFRGLGIGQCLVKTLIDRAKEKGYEKIFLDTVGEMQKAQALYEAFGFVDTQPYYYNPIADARFMVRSL</sequence>
<dbReference type="InterPro" id="IPR000182">
    <property type="entry name" value="GNAT_dom"/>
</dbReference>
<dbReference type="GO" id="GO:0016747">
    <property type="term" value="F:acyltransferase activity, transferring groups other than amino-acyl groups"/>
    <property type="evidence" value="ECO:0007669"/>
    <property type="project" value="InterPro"/>
</dbReference>
<dbReference type="STRING" id="1400863.BN873_270092"/>
<reference evidence="2" key="1">
    <citation type="submission" date="2013-07" db="EMBL/GenBank/DDBJ databases">
        <authorList>
            <person name="McIlroy S."/>
        </authorList>
    </citation>
    <scope>NUCLEOTIDE SEQUENCE [LARGE SCALE GENOMIC DNA]</scope>
    <source>
        <strain evidence="2">Run_A_D11</strain>
    </source>
</reference>
<dbReference type="SUPFAM" id="SSF55729">
    <property type="entry name" value="Acyl-CoA N-acyltransferases (Nat)"/>
    <property type="match status" value="1"/>
</dbReference>
<dbReference type="PANTHER" id="PTHR43305">
    <property type="entry name" value="FAMILY N-ACETYLTRANSFERASE, PUTATIVE (AFU_ORTHOLOGUE AFUA_2G01380)-RELATED"/>
    <property type="match status" value="1"/>
</dbReference>
<proteinExistence type="predicted"/>
<feature type="domain" description="N-acetyltransferase" evidence="1">
    <location>
        <begin position="4"/>
        <end position="155"/>
    </location>
</feature>
<organism evidence="2 3">
    <name type="scientific">Candidatus Competibacter denitrificans Run_A_D11</name>
    <dbReference type="NCBI Taxonomy" id="1400863"/>
    <lineage>
        <taxon>Bacteria</taxon>
        <taxon>Pseudomonadati</taxon>
        <taxon>Pseudomonadota</taxon>
        <taxon>Gammaproteobacteria</taxon>
        <taxon>Candidatus Competibacteraceae</taxon>
        <taxon>Candidatus Competibacter</taxon>
    </lineage>
</organism>
<evidence type="ECO:0000313" key="2">
    <source>
        <dbReference type="EMBL" id="CDI02296.1"/>
    </source>
</evidence>
<dbReference type="PANTHER" id="PTHR43305:SF1">
    <property type="entry name" value="FAMILY N-ACETYLTRANSFERASE, PUTATIVE (AFU_ORTHOLOGUE AFUA_2G01380)-RELATED"/>
    <property type="match status" value="1"/>
</dbReference>
<dbReference type="InterPro" id="IPR052777">
    <property type="entry name" value="Acetyltransferase_Enz"/>
</dbReference>
<dbReference type="OrthoDB" id="9805924at2"/>
<evidence type="ECO:0000313" key="3">
    <source>
        <dbReference type="Proteomes" id="UP000035760"/>
    </source>
</evidence>
<dbReference type="InterPro" id="IPR016181">
    <property type="entry name" value="Acyl_CoA_acyltransferase"/>
</dbReference>
<keyword evidence="3" id="KW-1185">Reference proteome</keyword>
<dbReference type="AlphaFoldDB" id="W6M3K5"/>
<evidence type="ECO:0000259" key="1">
    <source>
        <dbReference type="PROSITE" id="PS51186"/>
    </source>
</evidence>
<protein>
    <submittedName>
        <fullName evidence="2">GCN5-related N-acetyltransferase</fullName>
    </submittedName>
</protein>
<gene>
    <name evidence="2" type="ORF">BN873_270092</name>
</gene>
<dbReference type="Proteomes" id="UP000035760">
    <property type="component" value="Unassembled WGS sequence"/>
</dbReference>
<name>W6M3K5_9GAMM</name>
<accession>W6M3K5</accession>
<dbReference type="Gene3D" id="3.40.630.30">
    <property type="match status" value="1"/>
</dbReference>
<dbReference type="Pfam" id="PF00583">
    <property type="entry name" value="Acetyltransf_1"/>
    <property type="match status" value="1"/>
</dbReference>
<dbReference type="PROSITE" id="PS51186">
    <property type="entry name" value="GNAT"/>
    <property type="match status" value="1"/>
</dbReference>
<dbReference type="RefSeq" id="WP_048672305.1">
    <property type="nucleotide sequence ID" value="NZ_CBTJ020000033.1"/>
</dbReference>